<evidence type="ECO:0000313" key="2">
    <source>
        <dbReference type="Proteomes" id="UP000063699"/>
    </source>
</evidence>
<dbReference type="EMBL" id="CP012752">
    <property type="protein sequence ID" value="ALG07564.1"/>
    <property type="molecule type" value="Genomic_DNA"/>
</dbReference>
<dbReference type="AlphaFoldDB" id="A0A0N9HRP1"/>
<dbReference type="RefSeq" id="WP_054289531.1">
    <property type="nucleotide sequence ID" value="NZ_CP012752.1"/>
</dbReference>
<reference evidence="1 2" key="1">
    <citation type="submission" date="2015-07" db="EMBL/GenBank/DDBJ databases">
        <title>Genome sequencing of Kibdelosporangium phytohabitans.</title>
        <authorList>
            <person name="Qin S."/>
            <person name="Xing K."/>
        </authorList>
    </citation>
    <scope>NUCLEOTIDE SEQUENCE [LARGE SCALE GENOMIC DNA]</scope>
    <source>
        <strain evidence="1 2">KLBMP1111</strain>
    </source>
</reference>
<accession>A0A0N9HRP1</accession>
<dbReference type="Proteomes" id="UP000063699">
    <property type="component" value="Chromosome"/>
</dbReference>
<dbReference type="KEGG" id="kphy:AOZ06_12145"/>
<proteinExistence type="predicted"/>
<name>A0A0N9HRP1_9PSEU</name>
<gene>
    <name evidence="1" type="ORF">AOZ06_12145</name>
</gene>
<evidence type="ECO:0000313" key="1">
    <source>
        <dbReference type="EMBL" id="ALG07564.1"/>
    </source>
</evidence>
<keyword evidence="2" id="KW-1185">Reference proteome</keyword>
<organism evidence="1 2">
    <name type="scientific">Kibdelosporangium phytohabitans</name>
    <dbReference type="NCBI Taxonomy" id="860235"/>
    <lineage>
        <taxon>Bacteria</taxon>
        <taxon>Bacillati</taxon>
        <taxon>Actinomycetota</taxon>
        <taxon>Actinomycetes</taxon>
        <taxon>Pseudonocardiales</taxon>
        <taxon>Pseudonocardiaceae</taxon>
        <taxon>Kibdelosporangium</taxon>
    </lineage>
</organism>
<sequence length="78" mass="8420">MFVEIFDLDGEVQGQLCFQGDVVGQVRVLEFVGPERERFVGRCEQPVGVGSAPGAAGMAMQEPCDECPARPSYLVRSA</sequence>
<protein>
    <submittedName>
        <fullName evidence="1">Uncharacterized protein</fullName>
    </submittedName>
</protein>